<dbReference type="InterPro" id="IPR032675">
    <property type="entry name" value="LRR_dom_sf"/>
</dbReference>
<dbReference type="PANTHER" id="PTHR13318">
    <property type="entry name" value="PARTNER OF PAIRED, ISOFORM B-RELATED"/>
    <property type="match status" value="1"/>
</dbReference>
<sequence>MTIRRLCDKACAVISSTTMSNPNNERILCVDHNGNIIYLSREDLQRAYDTILETAVTEYSRRMGMHTGNVRESRSESTEMSGPLLQQQQHHQQHEEVEFSFSPWRCTCAPNVQFGAVPIRESSLQYQQLQLPEVYETNRGNSELLPQSTSDDDEWQSHEYVLPAIERLPYGNVEFGLISSSSTWDHNVRSVMVPIDPETHFVTISPSCPEDMHPAEELVARSEGLSSPVADVQFRVTKVDKACQTDDWLDLSIMSSEKSSSSTSSEIIYFSRSPRVNERPETLSASEPCQKQNKIHLSRLILWLKNFKTINLHSSAPLNEEGLMNRKLPEELILRIFSYLDIVSLCRCAQVCRTWNILALDGSNWQNVDLFQFQKDIKASVVENLAKRCGGFLKKLSLRGCESVQDGALDTFARKCNFIEELNLEKCKRLSDSTCESLGLHCKRLRVLNLDCISGITERGLKFISDGCPNLEWLNISWCNHISDEGLEAVAKGSKRMKALICKGCTGLTDEGLRHVGEHCHDLRVLNLQSCSHITDQGISYIANGCHRLDYLCLSMCSRITDRALQSLSLGCQLLKDLEVSGCSLLTDSGFHALAKNCHDLERMDLEDCSLITDQTASHLATGCRNLIELSLSHCELITDEGIRSLAQGLSAQEKLNVLELDNCPLITDQALESLQDCRTLKRIELYDCQQVTRSGIRRFKQNLPTVMVHAYFAPATPPVHQRRNQHRYCRCCVII</sequence>
<gene>
    <name evidence="2" type="ORF">TSPI_03488</name>
</gene>
<dbReference type="Gene3D" id="1.20.1280.50">
    <property type="match status" value="1"/>
</dbReference>
<dbReference type="InterPro" id="IPR006553">
    <property type="entry name" value="Leu-rich_rpt_Cys-con_subtyp"/>
</dbReference>
<dbReference type="EMBL" id="JBEUSY010000010">
    <property type="protein sequence ID" value="KAL1246345.1"/>
    <property type="molecule type" value="Genomic_DNA"/>
</dbReference>
<dbReference type="Proteomes" id="UP001558632">
    <property type="component" value="Unassembled WGS sequence"/>
</dbReference>
<dbReference type="SMART" id="SM00367">
    <property type="entry name" value="LRR_CC"/>
    <property type="match status" value="12"/>
</dbReference>
<accession>A0ABR3L239</accession>
<reference evidence="2 3" key="1">
    <citation type="submission" date="2024-07" db="EMBL/GenBank/DDBJ databases">
        <title>Enhanced genomic and transcriptomic resources for Trichinella pseudospiralis and T. spiralis underpin the discovery of pronounced molecular differences between stages and species.</title>
        <authorList>
            <person name="Pasi K.K."/>
            <person name="La Rosa G."/>
            <person name="Gomez-Morales M.A."/>
            <person name="Tosini F."/>
            <person name="Sumanam S."/>
            <person name="Young N.D."/>
            <person name="Chang B.C."/>
            <person name="Robin G.B."/>
        </authorList>
    </citation>
    <scope>NUCLEOTIDE SEQUENCE [LARGE SCALE GENOMIC DNA]</scope>
    <source>
        <strain evidence="2">ISS534</strain>
    </source>
</reference>
<dbReference type="SUPFAM" id="SSF52047">
    <property type="entry name" value="RNI-like"/>
    <property type="match status" value="1"/>
</dbReference>
<dbReference type="InterPro" id="IPR001810">
    <property type="entry name" value="F-box_dom"/>
</dbReference>
<evidence type="ECO:0000313" key="2">
    <source>
        <dbReference type="EMBL" id="KAL1246345.1"/>
    </source>
</evidence>
<feature type="domain" description="F-box" evidence="1">
    <location>
        <begin position="322"/>
        <end position="368"/>
    </location>
</feature>
<dbReference type="PANTHER" id="PTHR13318:SF165">
    <property type="entry name" value="F-BOX_LRR-REPEAT PROTEIN FBXL-1"/>
    <property type="match status" value="1"/>
</dbReference>
<proteinExistence type="predicted"/>
<organism evidence="2 3">
    <name type="scientific">Trichinella spiralis</name>
    <name type="common">Trichina worm</name>
    <dbReference type="NCBI Taxonomy" id="6334"/>
    <lineage>
        <taxon>Eukaryota</taxon>
        <taxon>Metazoa</taxon>
        <taxon>Ecdysozoa</taxon>
        <taxon>Nematoda</taxon>
        <taxon>Enoplea</taxon>
        <taxon>Dorylaimia</taxon>
        <taxon>Trichinellida</taxon>
        <taxon>Trichinellidae</taxon>
        <taxon>Trichinella</taxon>
    </lineage>
</organism>
<evidence type="ECO:0000313" key="3">
    <source>
        <dbReference type="Proteomes" id="UP001558632"/>
    </source>
</evidence>
<dbReference type="Gene3D" id="3.80.10.10">
    <property type="entry name" value="Ribonuclease Inhibitor"/>
    <property type="match status" value="2"/>
</dbReference>
<comment type="caution">
    <text evidence="2">The sequence shown here is derived from an EMBL/GenBank/DDBJ whole genome shotgun (WGS) entry which is preliminary data.</text>
</comment>
<dbReference type="InterPro" id="IPR057207">
    <property type="entry name" value="FBXL15_LRR"/>
</dbReference>
<dbReference type="Pfam" id="PF13516">
    <property type="entry name" value="LRR_6"/>
    <property type="match status" value="1"/>
</dbReference>
<dbReference type="Pfam" id="PF25372">
    <property type="entry name" value="DUF7885"/>
    <property type="match status" value="1"/>
</dbReference>
<dbReference type="SMART" id="SM00368">
    <property type="entry name" value="LRR_RI"/>
    <property type="match status" value="3"/>
</dbReference>
<dbReference type="PROSITE" id="PS50181">
    <property type="entry name" value="FBOX"/>
    <property type="match status" value="1"/>
</dbReference>
<dbReference type="Pfam" id="PF12937">
    <property type="entry name" value="F-box-like"/>
    <property type="match status" value="1"/>
</dbReference>
<evidence type="ECO:0000259" key="1">
    <source>
        <dbReference type="PROSITE" id="PS50181"/>
    </source>
</evidence>
<name>A0ABR3L239_TRISP</name>
<keyword evidence="3" id="KW-1185">Reference proteome</keyword>
<dbReference type="InterPro" id="IPR001611">
    <property type="entry name" value="Leu-rich_rpt"/>
</dbReference>
<protein>
    <submittedName>
        <fullName evidence="2">F-box/LRR-repeat protein</fullName>
    </submittedName>
</protein>
<dbReference type="CDD" id="cd22115">
    <property type="entry name" value="F-box_FBXL2-like"/>
    <property type="match status" value="1"/>
</dbReference>
<dbReference type="SMART" id="SM00256">
    <property type="entry name" value="FBOX"/>
    <property type="match status" value="1"/>
</dbReference>